<gene>
    <name evidence="2" type="ORF">FD22_GL001173</name>
</gene>
<name>A0A0R1FBS0_9LACO</name>
<comment type="caution">
    <text evidence="2">The sequence shown here is derived from an EMBL/GenBank/DDBJ whole genome shotgun (WGS) entry which is preliminary data.</text>
</comment>
<organism evidence="2 3">
    <name type="scientific">Loigolactobacillus coryniformis subsp. coryniformis KCTC 3167 = DSM 20001</name>
    <dbReference type="NCBI Taxonomy" id="913848"/>
    <lineage>
        <taxon>Bacteria</taxon>
        <taxon>Bacillati</taxon>
        <taxon>Bacillota</taxon>
        <taxon>Bacilli</taxon>
        <taxon>Lactobacillales</taxon>
        <taxon>Lactobacillaceae</taxon>
        <taxon>Loigolactobacillus</taxon>
    </lineage>
</organism>
<evidence type="ECO:0000313" key="2">
    <source>
        <dbReference type="EMBL" id="KRK19135.1"/>
    </source>
</evidence>
<dbReference type="PATRIC" id="fig|913848.6.peg.1210"/>
<reference evidence="2 3" key="1">
    <citation type="journal article" date="2015" name="Genome Announc.">
        <title>Expanding the biotechnology potential of lactobacilli through comparative genomics of 213 strains and associated genera.</title>
        <authorList>
            <person name="Sun Z."/>
            <person name="Harris H.M."/>
            <person name="McCann A."/>
            <person name="Guo C."/>
            <person name="Argimon S."/>
            <person name="Zhang W."/>
            <person name="Yang X."/>
            <person name="Jeffery I.B."/>
            <person name="Cooney J.C."/>
            <person name="Kagawa T.F."/>
            <person name="Liu W."/>
            <person name="Song Y."/>
            <person name="Salvetti E."/>
            <person name="Wrobel A."/>
            <person name="Rasinkangas P."/>
            <person name="Parkhill J."/>
            <person name="Rea M.C."/>
            <person name="O'Sullivan O."/>
            <person name="Ritari J."/>
            <person name="Douillard F.P."/>
            <person name="Paul Ross R."/>
            <person name="Yang R."/>
            <person name="Briner A.E."/>
            <person name="Felis G.E."/>
            <person name="de Vos W.M."/>
            <person name="Barrangou R."/>
            <person name="Klaenhammer T.R."/>
            <person name="Caufield P.W."/>
            <person name="Cui Y."/>
            <person name="Zhang H."/>
            <person name="O'Toole P.W."/>
        </authorList>
    </citation>
    <scope>NUCLEOTIDE SEQUENCE [LARGE SCALE GENOMIC DNA]</scope>
    <source>
        <strain evidence="2 3">DSM 20001</strain>
    </source>
</reference>
<proteinExistence type="predicted"/>
<sequence length="111" mass="12124">MWCTVDSTNGGTLDGPLGKTFTAAFNSDSSATDYTVPDITTKDEIGIDVFVKYDGITPDLPVTSSADHLWMLIVTTLVLVSGSVTSIIRTKRRREQNIAELKNCLNKQDLI</sequence>
<dbReference type="AlphaFoldDB" id="A0A0R1FBS0"/>
<dbReference type="Proteomes" id="UP000051181">
    <property type="component" value="Unassembled WGS sequence"/>
</dbReference>
<dbReference type="GeneID" id="65915859"/>
<accession>A0A0R1FBS0</accession>
<protein>
    <submittedName>
        <fullName evidence="2">Uncharacterized protein</fullName>
    </submittedName>
</protein>
<keyword evidence="1" id="KW-0812">Transmembrane</keyword>
<evidence type="ECO:0000313" key="3">
    <source>
        <dbReference type="Proteomes" id="UP000051181"/>
    </source>
</evidence>
<keyword evidence="1" id="KW-1133">Transmembrane helix</keyword>
<dbReference type="RefSeq" id="WP_010011340.1">
    <property type="nucleotide sequence ID" value="NZ_AZCN01000003.1"/>
</dbReference>
<keyword evidence="1" id="KW-0472">Membrane</keyword>
<dbReference type="EMBL" id="AZCN01000003">
    <property type="protein sequence ID" value="KRK19135.1"/>
    <property type="molecule type" value="Genomic_DNA"/>
</dbReference>
<evidence type="ECO:0000256" key="1">
    <source>
        <dbReference type="SAM" id="Phobius"/>
    </source>
</evidence>
<feature type="transmembrane region" description="Helical" evidence="1">
    <location>
        <begin position="69"/>
        <end position="88"/>
    </location>
</feature>